<reference evidence="1" key="1">
    <citation type="submission" date="2023-04" db="EMBL/GenBank/DDBJ databases">
        <title>A chromosome-level genome assembly of the parasitoid wasp Eretmocerus hayati.</title>
        <authorList>
            <person name="Zhong Y."/>
            <person name="Liu S."/>
            <person name="Liu Y."/>
        </authorList>
    </citation>
    <scope>NUCLEOTIDE SEQUENCE</scope>
    <source>
        <strain evidence="1">ZJU_SS_LIU_2023</strain>
    </source>
</reference>
<comment type="caution">
    <text evidence="1">The sequence shown here is derived from an EMBL/GenBank/DDBJ whole genome shotgun (WGS) entry which is preliminary data.</text>
</comment>
<keyword evidence="2" id="KW-1185">Reference proteome</keyword>
<organism evidence="1 2">
    <name type="scientific">Eretmocerus hayati</name>
    <dbReference type="NCBI Taxonomy" id="131215"/>
    <lineage>
        <taxon>Eukaryota</taxon>
        <taxon>Metazoa</taxon>
        <taxon>Ecdysozoa</taxon>
        <taxon>Arthropoda</taxon>
        <taxon>Hexapoda</taxon>
        <taxon>Insecta</taxon>
        <taxon>Pterygota</taxon>
        <taxon>Neoptera</taxon>
        <taxon>Endopterygota</taxon>
        <taxon>Hymenoptera</taxon>
        <taxon>Apocrita</taxon>
        <taxon>Proctotrupomorpha</taxon>
        <taxon>Chalcidoidea</taxon>
        <taxon>Aphelinidae</taxon>
        <taxon>Aphelininae</taxon>
        <taxon>Eretmocerus</taxon>
    </lineage>
</organism>
<evidence type="ECO:0000313" key="2">
    <source>
        <dbReference type="Proteomes" id="UP001239111"/>
    </source>
</evidence>
<protein>
    <submittedName>
        <fullName evidence="1">Uncharacterized protein</fullName>
    </submittedName>
</protein>
<dbReference type="Proteomes" id="UP001239111">
    <property type="component" value="Chromosome 1"/>
</dbReference>
<accession>A0ACC2PW46</accession>
<gene>
    <name evidence="1" type="ORF">QAD02_022371</name>
</gene>
<dbReference type="EMBL" id="CM056741">
    <property type="protein sequence ID" value="KAJ8686577.1"/>
    <property type="molecule type" value="Genomic_DNA"/>
</dbReference>
<evidence type="ECO:0000313" key="1">
    <source>
        <dbReference type="EMBL" id="KAJ8686577.1"/>
    </source>
</evidence>
<sequence length="563" mass="61185">MGLLSNFGTSLTLLLAHLSLLRAHREHKVHNIVLYPDKESWCKTEPIKQVVTWPQCAPKELDNNVCVGACFSYMVPHSEPSAPGDLIRPYCDSCQPLDSIWHTVTLDCKDKDDNPTTMQKKVQIITNCSCSSCAESSRIKPDLNSLIASLAIPPVPVPQASPTAPHQEQQHQQQQIFEQLHQASAPTSLPPPMPTPTTTQSHPTSGAAPTAPGSSSASSSAETIEDPSSSSLAPQIVEHFNETSFEDPTTSSTTTNPSIINSYPSNETDIREAEFGARGGEGSDAPTQLSLPTSSSAASPNVVGEKMVEIAASESEMGRQSQETPDLLLNPNLNASRNYQQGEGAPNGPGAHERFLQLFKQINDPALGADKLAKLQSLQKLEKLEKLDQLNPSSQHHQNHENHEQLNRPNDDDEVNDNEEAGAGVVNPNDEDDQEIESEPQENSIETDAQVALEPEDDLQLNLSNSESTSTSTTLTPPPELPAIAPKDPDDEEVPSLQEGQLRVAAMLHRNGPHHSLVLDADDAVKEKIDVESHYLHPALAGQEISYHDNVLIDKSKKNEKDF</sequence>
<name>A0ACC2PW46_9HYME</name>
<proteinExistence type="predicted"/>